<dbReference type="PANTHER" id="PTHR46468:SF1">
    <property type="entry name" value="SENTRIN-SPECIFIC PROTEASE 8"/>
    <property type="match status" value="1"/>
</dbReference>
<dbReference type="AlphaFoldDB" id="A0A9D5HTN2"/>
<keyword evidence="3" id="KW-0378">Hydrolase</keyword>
<evidence type="ECO:0000256" key="2">
    <source>
        <dbReference type="ARBA" id="ARBA00022670"/>
    </source>
</evidence>
<evidence type="ECO:0000256" key="4">
    <source>
        <dbReference type="ARBA" id="ARBA00022807"/>
    </source>
</evidence>
<evidence type="ECO:0000256" key="3">
    <source>
        <dbReference type="ARBA" id="ARBA00022801"/>
    </source>
</evidence>
<dbReference type="InterPro" id="IPR038765">
    <property type="entry name" value="Papain-like_cys_pep_sf"/>
</dbReference>
<dbReference type="Proteomes" id="UP001085076">
    <property type="component" value="Miscellaneous, Linkage group lg01"/>
</dbReference>
<dbReference type="GO" id="GO:0019784">
    <property type="term" value="F:deNEDDylase activity"/>
    <property type="evidence" value="ECO:0007669"/>
    <property type="project" value="InterPro"/>
</dbReference>
<comment type="similarity">
    <text evidence="1">Belongs to the peptidase C48 family.</text>
</comment>
<dbReference type="Pfam" id="PF02902">
    <property type="entry name" value="Peptidase_C48"/>
    <property type="match status" value="1"/>
</dbReference>
<dbReference type="GO" id="GO:0000338">
    <property type="term" value="P:protein deneddylation"/>
    <property type="evidence" value="ECO:0007669"/>
    <property type="project" value="TreeGrafter"/>
</dbReference>
<evidence type="ECO:0000259" key="5">
    <source>
        <dbReference type="PROSITE" id="PS50600"/>
    </source>
</evidence>
<reference evidence="6" key="2">
    <citation type="journal article" date="2022" name="Hortic Res">
        <title>The genome of Dioscorea zingiberensis sheds light on the biosynthesis, origin and evolution of the medicinally important diosgenin saponins.</title>
        <authorList>
            <person name="Li Y."/>
            <person name="Tan C."/>
            <person name="Li Z."/>
            <person name="Guo J."/>
            <person name="Li S."/>
            <person name="Chen X."/>
            <person name="Wang C."/>
            <person name="Dai X."/>
            <person name="Yang H."/>
            <person name="Song W."/>
            <person name="Hou L."/>
            <person name="Xu J."/>
            <person name="Tong Z."/>
            <person name="Xu A."/>
            <person name="Yuan X."/>
            <person name="Wang W."/>
            <person name="Yang Q."/>
            <person name="Chen L."/>
            <person name="Sun Z."/>
            <person name="Wang K."/>
            <person name="Pan B."/>
            <person name="Chen J."/>
            <person name="Bao Y."/>
            <person name="Liu F."/>
            <person name="Qi X."/>
            <person name="Gang D.R."/>
            <person name="Wen J."/>
            <person name="Li J."/>
        </authorList>
    </citation>
    <scope>NUCLEOTIDE SEQUENCE</scope>
    <source>
        <strain evidence="6">Dzin_1.0</strain>
    </source>
</reference>
<keyword evidence="7" id="KW-1185">Reference proteome</keyword>
<dbReference type="OrthoDB" id="5065855at2759"/>
<accession>A0A9D5HTN2</accession>
<evidence type="ECO:0000313" key="6">
    <source>
        <dbReference type="EMBL" id="KAJ0987707.1"/>
    </source>
</evidence>
<dbReference type="GO" id="GO:0006508">
    <property type="term" value="P:proteolysis"/>
    <property type="evidence" value="ECO:0007669"/>
    <property type="project" value="UniProtKB-KW"/>
</dbReference>
<dbReference type="PANTHER" id="PTHR46468">
    <property type="entry name" value="SENTRIN-SPECIFIC PROTEASE 8"/>
    <property type="match status" value="1"/>
</dbReference>
<reference evidence="6" key="1">
    <citation type="submission" date="2021-03" db="EMBL/GenBank/DDBJ databases">
        <authorList>
            <person name="Li Z."/>
            <person name="Yang C."/>
        </authorList>
    </citation>
    <scope>NUCLEOTIDE SEQUENCE</scope>
    <source>
        <strain evidence="6">Dzin_1.0</strain>
        <tissue evidence="6">Leaf</tissue>
    </source>
</reference>
<dbReference type="InterPro" id="IPR044613">
    <property type="entry name" value="Nep1/2-like"/>
</dbReference>
<gene>
    <name evidence="6" type="ORF">J5N97_006063</name>
</gene>
<proteinExistence type="inferred from homology"/>
<evidence type="ECO:0000313" key="7">
    <source>
        <dbReference type="Proteomes" id="UP001085076"/>
    </source>
</evidence>
<dbReference type="InterPro" id="IPR003653">
    <property type="entry name" value="Peptidase_C48_C"/>
</dbReference>
<dbReference type="Gene3D" id="3.40.395.10">
    <property type="entry name" value="Adenoviral Proteinase, Chain A"/>
    <property type="match status" value="1"/>
</dbReference>
<dbReference type="EMBL" id="JAGGNH010000001">
    <property type="protein sequence ID" value="KAJ0987707.1"/>
    <property type="molecule type" value="Genomic_DNA"/>
</dbReference>
<keyword evidence="2" id="KW-0645">Protease</keyword>
<organism evidence="6 7">
    <name type="scientific">Dioscorea zingiberensis</name>
    <dbReference type="NCBI Taxonomy" id="325984"/>
    <lineage>
        <taxon>Eukaryota</taxon>
        <taxon>Viridiplantae</taxon>
        <taxon>Streptophyta</taxon>
        <taxon>Embryophyta</taxon>
        <taxon>Tracheophyta</taxon>
        <taxon>Spermatophyta</taxon>
        <taxon>Magnoliopsida</taxon>
        <taxon>Liliopsida</taxon>
        <taxon>Dioscoreales</taxon>
        <taxon>Dioscoreaceae</taxon>
        <taxon>Dioscorea</taxon>
    </lineage>
</organism>
<keyword evidence="4" id="KW-0788">Thiol protease</keyword>
<name>A0A9D5HTN2_9LILI</name>
<protein>
    <recommendedName>
        <fullName evidence="5">Ubiquitin-like protease family profile domain-containing protein</fullName>
    </recommendedName>
</protein>
<dbReference type="GO" id="GO:0008234">
    <property type="term" value="F:cysteine-type peptidase activity"/>
    <property type="evidence" value="ECO:0007669"/>
    <property type="project" value="UniProtKB-KW"/>
</dbReference>
<dbReference type="PROSITE" id="PS50600">
    <property type="entry name" value="ULP_PROTEASE"/>
    <property type="match status" value="1"/>
</dbReference>
<evidence type="ECO:0000256" key="1">
    <source>
        <dbReference type="ARBA" id="ARBA00005234"/>
    </source>
</evidence>
<dbReference type="SUPFAM" id="SSF54001">
    <property type="entry name" value="Cysteine proteinases"/>
    <property type="match status" value="1"/>
</dbReference>
<feature type="domain" description="Ubiquitin-like protease family profile" evidence="5">
    <location>
        <begin position="12"/>
        <end position="173"/>
    </location>
</feature>
<sequence length="219" mass="25369">MADDNILSYNDVVLRRSDLEILRGPHYINDRIIEFYWSYLSTSVTDRVLLVPPSISFSITNCVGYQSRVQAVKPLNIPARDLVVFTVNESSDFTQPGGGTHWSLLVYMREKNALVHHDSYSPMNRLHARRFFDVANEFLGDGSERVRFMEGYTPKQRNAYDCGLYVMRVARVLCDWSRGERDRGSDWWFSQLDQELDAAVVANFRREVLELILGLMECK</sequence>
<comment type="caution">
    <text evidence="6">The sequence shown here is derived from an EMBL/GenBank/DDBJ whole genome shotgun (WGS) entry which is preliminary data.</text>
</comment>